<protein>
    <recommendedName>
        <fullName evidence="3">Methylated-DNA-[protein]-cysteine S-methyltransferase DNA binding domain-containing protein</fullName>
    </recommendedName>
</protein>
<evidence type="ECO:0000256" key="1">
    <source>
        <dbReference type="ARBA" id="ARBA00022763"/>
    </source>
</evidence>
<sequence length="274" mass="28934">MAGLSPLVAGVRNFVEQHVPEGDGLEERQMFGMAMWLVRGNMFLGVGLRSGRLLLRVGEENVEGILEAHPLGVERCGAASGRVFPGTVMVDQEHFRGDTLMAPWFDYAMAHNRTLCSKASAERPRKKRPREAPPAADGDVAGEEATEAAAGEAAAGAGTARPRPSSTSGGAFARCVLDVIRRIPRGRVAAYGQVAALAGAPRNARQVGHMLKEGLCAGGAPWHRVLGASGKISLPASGGGDEQRRQLEAEGVVFQEGGAVAKGARWERSEPFYA</sequence>
<evidence type="ECO:0000256" key="2">
    <source>
        <dbReference type="SAM" id="MobiDB-lite"/>
    </source>
</evidence>
<accession>A0A0D3JY30</accession>
<dbReference type="KEGG" id="ehx:EMIHUDRAFT_204279"/>
<dbReference type="GeneID" id="17273961"/>
<dbReference type="eggNOG" id="KOG4062">
    <property type="taxonomic scope" value="Eukaryota"/>
</dbReference>
<proteinExistence type="predicted"/>
<feature type="domain" description="Methylated-DNA-[protein]-cysteine S-methyltransferase DNA binding" evidence="3">
    <location>
        <begin position="172"/>
        <end position="252"/>
    </location>
</feature>
<dbReference type="Gene3D" id="1.10.10.10">
    <property type="entry name" value="Winged helix-like DNA-binding domain superfamily/Winged helix DNA-binding domain"/>
    <property type="match status" value="1"/>
</dbReference>
<dbReference type="Pfam" id="PF01035">
    <property type="entry name" value="DNA_binding_1"/>
    <property type="match status" value="1"/>
</dbReference>
<reference evidence="5" key="1">
    <citation type="journal article" date="2013" name="Nature">
        <title>Pan genome of the phytoplankton Emiliania underpins its global distribution.</title>
        <authorList>
            <person name="Read B.A."/>
            <person name="Kegel J."/>
            <person name="Klute M.J."/>
            <person name="Kuo A."/>
            <person name="Lefebvre S.C."/>
            <person name="Maumus F."/>
            <person name="Mayer C."/>
            <person name="Miller J."/>
            <person name="Monier A."/>
            <person name="Salamov A."/>
            <person name="Young J."/>
            <person name="Aguilar M."/>
            <person name="Claverie J.M."/>
            <person name="Frickenhaus S."/>
            <person name="Gonzalez K."/>
            <person name="Herman E.K."/>
            <person name="Lin Y.C."/>
            <person name="Napier J."/>
            <person name="Ogata H."/>
            <person name="Sarno A.F."/>
            <person name="Shmutz J."/>
            <person name="Schroeder D."/>
            <person name="de Vargas C."/>
            <person name="Verret F."/>
            <person name="von Dassow P."/>
            <person name="Valentin K."/>
            <person name="Van de Peer Y."/>
            <person name="Wheeler G."/>
            <person name="Dacks J.B."/>
            <person name="Delwiche C.F."/>
            <person name="Dyhrman S.T."/>
            <person name="Glockner G."/>
            <person name="John U."/>
            <person name="Richards T."/>
            <person name="Worden A.Z."/>
            <person name="Zhang X."/>
            <person name="Grigoriev I.V."/>
            <person name="Allen A.E."/>
            <person name="Bidle K."/>
            <person name="Borodovsky M."/>
            <person name="Bowler C."/>
            <person name="Brownlee C."/>
            <person name="Cock J.M."/>
            <person name="Elias M."/>
            <person name="Gladyshev V.N."/>
            <person name="Groth M."/>
            <person name="Guda C."/>
            <person name="Hadaegh A."/>
            <person name="Iglesias-Rodriguez M.D."/>
            <person name="Jenkins J."/>
            <person name="Jones B.M."/>
            <person name="Lawson T."/>
            <person name="Leese F."/>
            <person name="Lindquist E."/>
            <person name="Lobanov A."/>
            <person name="Lomsadze A."/>
            <person name="Malik S.B."/>
            <person name="Marsh M.E."/>
            <person name="Mackinder L."/>
            <person name="Mock T."/>
            <person name="Mueller-Roeber B."/>
            <person name="Pagarete A."/>
            <person name="Parker M."/>
            <person name="Probert I."/>
            <person name="Quesneville H."/>
            <person name="Raines C."/>
            <person name="Rensing S.A."/>
            <person name="Riano-Pachon D.M."/>
            <person name="Richier S."/>
            <person name="Rokitta S."/>
            <person name="Shiraiwa Y."/>
            <person name="Soanes D.M."/>
            <person name="van der Giezen M."/>
            <person name="Wahlund T.M."/>
            <person name="Williams B."/>
            <person name="Wilson W."/>
            <person name="Wolfe G."/>
            <person name="Wurch L.L."/>
        </authorList>
    </citation>
    <scope>NUCLEOTIDE SEQUENCE</scope>
</reference>
<organism evidence="4 5">
    <name type="scientific">Emiliania huxleyi (strain CCMP1516)</name>
    <dbReference type="NCBI Taxonomy" id="280463"/>
    <lineage>
        <taxon>Eukaryota</taxon>
        <taxon>Haptista</taxon>
        <taxon>Haptophyta</taxon>
        <taxon>Prymnesiophyceae</taxon>
        <taxon>Isochrysidales</taxon>
        <taxon>Noelaerhabdaceae</taxon>
        <taxon>Emiliania</taxon>
    </lineage>
</organism>
<evidence type="ECO:0000313" key="5">
    <source>
        <dbReference type="Proteomes" id="UP000013827"/>
    </source>
</evidence>
<dbReference type="InterPro" id="IPR052520">
    <property type="entry name" value="ATL_DNA_repair"/>
</dbReference>
<dbReference type="InterPro" id="IPR014048">
    <property type="entry name" value="MethylDNA_cys_MeTrfase_DNA-bd"/>
</dbReference>
<dbReference type="PANTHER" id="PTHR42942">
    <property type="entry name" value="6-O-METHYLGUANINE DNA METHYLTRANSFERASE"/>
    <property type="match status" value="1"/>
</dbReference>
<dbReference type="SUPFAM" id="SSF159894">
    <property type="entry name" value="YgaC/TfoX-N like"/>
    <property type="match status" value="1"/>
</dbReference>
<dbReference type="PaxDb" id="2903-EOD28415"/>
<evidence type="ECO:0000259" key="3">
    <source>
        <dbReference type="Pfam" id="PF01035"/>
    </source>
</evidence>
<dbReference type="HOGENOM" id="CLU_1020959_0_0_1"/>
<dbReference type="RefSeq" id="XP_005780844.1">
    <property type="nucleotide sequence ID" value="XM_005780787.1"/>
</dbReference>
<dbReference type="InterPro" id="IPR036388">
    <property type="entry name" value="WH-like_DNA-bd_sf"/>
</dbReference>
<feature type="compositionally biased region" description="Low complexity" evidence="2">
    <location>
        <begin position="147"/>
        <end position="160"/>
    </location>
</feature>
<name>A0A0D3JY30_EMIH1</name>
<feature type="region of interest" description="Disordered" evidence="2">
    <location>
        <begin position="118"/>
        <end position="168"/>
    </location>
</feature>
<dbReference type="EnsemblProtists" id="EOD28415">
    <property type="protein sequence ID" value="EOD28415"/>
    <property type="gene ID" value="EMIHUDRAFT_204279"/>
</dbReference>
<dbReference type="GO" id="GO:0006281">
    <property type="term" value="P:DNA repair"/>
    <property type="evidence" value="ECO:0007669"/>
    <property type="project" value="InterPro"/>
</dbReference>
<dbReference type="SUPFAM" id="SSF46767">
    <property type="entry name" value="Methylated DNA-protein cysteine methyltransferase, C-terminal domain"/>
    <property type="match status" value="1"/>
</dbReference>
<evidence type="ECO:0000313" key="4">
    <source>
        <dbReference type="EnsemblProtists" id="EOD28415"/>
    </source>
</evidence>
<dbReference type="PANTHER" id="PTHR42942:SF1">
    <property type="entry name" value="ALKYLTRANSFERASE-LIKE PROTEIN 1"/>
    <property type="match status" value="1"/>
</dbReference>
<dbReference type="Proteomes" id="UP000013827">
    <property type="component" value="Unassembled WGS sequence"/>
</dbReference>
<dbReference type="STRING" id="2903.R1EP71"/>
<reference evidence="4" key="2">
    <citation type="submission" date="2024-10" db="UniProtKB">
        <authorList>
            <consortium name="EnsemblProtists"/>
        </authorList>
    </citation>
    <scope>IDENTIFICATION</scope>
</reference>
<dbReference type="GO" id="GO:0003824">
    <property type="term" value="F:catalytic activity"/>
    <property type="evidence" value="ECO:0007669"/>
    <property type="project" value="InterPro"/>
</dbReference>
<keyword evidence="5" id="KW-1185">Reference proteome</keyword>
<dbReference type="InterPro" id="IPR036217">
    <property type="entry name" value="MethylDNA_cys_MeTrfase_DNAb"/>
</dbReference>
<dbReference type="CDD" id="cd06445">
    <property type="entry name" value="ATase"/>
    <property type="match status" value="1"/>
</dbReference>
<keyword evidence="1" id="KW-0227">DNA damage</keyword>
<dbReference type="AlphaFoldDB" id="A0A0D3JY30"/>